<dbReference type="InterPro" id="IPR029039">
    <property type="entry name" value="Flavoprotein-like_sf"/>
</dbReference>
<dbReference type="InterPro" id="IPR026816">
    <property type="entry name" value="Flavodoxin_dom"/>
</dbReference>
<accession>A0A921ILZ8</accession>
<name>A0A921ILZ8_9FIRM</name>
<feature type="domain" description="Flavodoxin" evidence="1">
    <location>
        <begin position="7"/>
        <end position="83"/>
    </location>
</feature>
<reference evidence="2" key="2">
    <citation type="submission" date="2021-09" db="EMBL/GenBank/DDBJ databases">
        <authorList>
            <person name="Gilroy R."/>
        </authorList>
    </citation>
    <scope>NUCLEOTIDE SEQUENCE</scope>
    <source>
        <strain evidence="2">ChiBcec21-2208</strain>
    </source>
</reference>
<dbReference type="AlphaFoldDB" id="A0A921ILZ8"/>
<comment type="caution">
    <text evidence="2">The sequence shown here is derived from an EMBL/GenBank/DDBJ whole genome shotgun (WGS) entry which is preliminary data.</text>
</comment>
<evidence type="ECO:0000313" key="2">
    <source>
        <dbReference type="EMBL" id="HJG28530.1"/>
    </source>
</evidence>
<protein>
    <submittedName>
        <fullName evidence="2">Flavodoxin</fullName>
    </submittedName>
</protein>
<dbReference type="GO" id="GO:0070819">
    <property type="term" value="F:menaquinone-dependent protoporphyrinogen oxidase activity"/>
    <property type="evidence" value="ECO:0007669"/>
    <property type="project" value="TreeGrafter"/>
</dbReference>
<dbReference type="GO" id="GO:0006783">
    <property type="term" value="P:heme biosynthetic process"/>
    <property type="evidence" value="ECO:0007669"/>
    <property type="project" value="TreeGrafter"/>
</dbReference>
<evidence type="ECO:0000313" key="3">
    <source>
        <dbReference type="Proteomes" id="UP000782880"/>
    </source>
</evidence>
<dbReference type="GO" id="GO:0010181">
    <property type="term" value="F:FMN binding"/>
    <property type="evidence" value="ECO:0007669"/>
    <property type="project" value="TreeGrafter"/>
</dbReference>
<dbReference type="PANTHER" id="PTHR38030:SF2">
    <property type="entry name" value="PROTOPORPHYRINOGEN IX DEHYDROGENASE [QUINONE]"/>
    <property type="match status" value="1"/>
</dbReference>
<proteinExistence type="predicted"/>
<evidence type="ECO:0000259" key="1">
    <source>
        <dbReference type="Pfam" id="PF12724"/>
    </source>
</evidence>
<organism evidence="2 3">
    <name type="scientific">Subdoligranulum variabile</name>
    <dbReference type="NCBI Taxonomy" id="214851"/>
    <lineage>
        <taxon>Bacteria</taxon>
        <taxon>Bacillati</taxon>
        <taxon>Bacillota</taxon>
        <taxon>Clostridia</taxon>
        <taxon>Eubacteriales</taxon>
        <taxon>Oscillospiraceae</taxon>
        <taxon>Subdoligranulum</taxon>
    </lineage>
</organism>
<dbReference type="Pfam" id="PF12724">
    <property type="entry name" value="Flavodoxin_5"/>
    <property type="match status" value="1"/>
</dbReference>
<dbReference type="InterPro" id="IPR052200">
    <property type="entry name" value="Protoporphyrinogen_IX_DH"/>
</dbReference>
<sequence length="155" mass="17103">MKTAVCYYSRHHGNTLKVLEAMAPEGALDLIDVTTRQTVRLDDYDCIGFASGIYGFEFQKAVVAFARQYLPEGKPVFFVYTYGGAKGTGAKAVADIAREKHCPILGEFSCKGYDTFGPFKMVGGIAKGHPDAQDLENARRFYREIQESWTGGAKI</sequence>
<reference evidence="2" key="1">
    <citation type="journal article" date="2021" name="PeerJ">
        <title>Extensive microbial diversity within the chicken gut microbiome revealed by metagenomics and culture.</title>
        <authorList>
            <person name="Gilroy R."/>
            <person name="Ravi A."/>
            <person name="Getino M."/>
            <person name="Pursley I."/>
            <person name="Horton D.L."/>
            <person name="Alikhan N.F."/>
            <person name="Baker D."/>
            <person name="Gharbi K."/>
            <person name="Hall N."/>
            <person name="Watson M."/>
            <person name="Adriaenssens E.M."/>
            <person name="Foster-Nyarko E."/>
            <person name="Jarju S."/>
            <person name="Secka A."/>
            <person name="Antonio M."/>
            <person name="Oren A."/>
            <person name="Chaudhuri R.R."/>
            <person name="La Ragione R."/>
            <person name="Hildebrand F."/>
            <person name="Pallen M.J."/>
        </authorList>
    </citation>
    <scope>NUCLEOTIDE SEQUENCE</scope>
    <source>
        <strain evidence="2">ChiBcec21-2208</strain>
    </source>
</reference>
<dbReference type="SUPFAM" id="SSF52218">
    <property type="entry name" value="Flavoproteins"/>
    <property type="match status" value="1"/>
</dbReference>
<dbReference type="EMBL" id="DYVE01000202">
    <property type="protein sequence ID" value="HJG28530.1"/>
    <property type="molecule type" value="Genomic_DNA"/>
</dbReference>
<gene>
    <name evidence="2" type="ORF">K8V20_07795</name>
</gene>
<dbReference type="PANTHER" id="PTHR38030">
    <property type="entry name" value="PROTOPORPHYRINOGEN IX DEHYDROGENASE [MENAQUINONE]"/>
    <property type="match status" value="1"/>
</dbReference>
<dbReference type="Gene3D" id="3.40.50.360">
    <property type="match status" value="1"/>
</dbReference>
<dbReference type="Proteomes" id="UP000782880">
    <property type="component" value="Unassembled WGS sequence"/>
</dbReference>